<proteinExistence type="predicted"/>
<keyword evidence="1" id="KW-0732">Signal</keyword>
<feature type="chain" id="PRO_5039346685" evidence="1">
    <location>
        <begin position="19"/>
        <end position="193"/>
    </location>
</feature>
<dbReference type="PROSITE" id="PS51257">
    <property type="entry name" value="PROKAR_LIPOPROTEIN"/>
    <property type="match status" value="1"/>
</dbReference>
<reference evidence="2 3" key="1">
    <citation type="submission" date="2020-08" db="EMBL/GenBank/DDBJ databases">
        <title>Genomic Encyclopedia of Archaeal and Bacterial Type Strains, Phase II (KMG-II): from individual species to whole genera.</title>
        <authorList>
            <person name="Goeker M."/>
        </authorList>
    </citation>
    <scope>NUCLEOTIDE SEQUENCE [LARGE SCALE GENOMIC DNA]</scope>
    <source>
        <strain evidence="2 3">DSM 23288</strain>
    </source>
</reference>
<dbReference type="EMBL" id="JACHNU010000001">
    <property type="protein sequence ID" value="MBB4660905.1"/>
    <property type="molecule type" value="Genomic_DNA"/>
</dbReference>
<dbReference type="GO" id="GO:0043448">
    <property type="term" value="P:alkane catabolic process"/>
    <property type="evidence" value="ECO:0007669"/>
    <property type="project" value="TreeGrafter"/>
</dbReference>
<feature type="signal peptide" evidence="1">
    <location>
        <begin position="1"/>
        <end position="18"/>
    </location>
</feature>
<dbReference type="PANTHER" id="PTHR39335:SF1">
    <property type="entry name" value="BLL4220 PROTEIN"/>
    <property type="match status" value="1"/>
</dbReference>
<accession>A0A840I9B4</accession>
<comment type="caution">
    <text evidence="2">The sequence shown here is derived from an EMBL/GenBank/DDBJ whole genome shotgun (WGS) entry which is preliminary data.</text>
</comment>
<evidence type="ECO:0000313" key="2">
    <source>
        <dbReference type="EMBL" id="MBB4660905.1"/>
    </source>
</evidence>
<dbReference type="Proteomes" id="UP000585272">
    <property type="component" value="Unassembled WGS sequence"/>
</dbReference>
<organism evidence="2 3">
    <name type="scientific">Conexibacter arvalis</name>
    <dbReference type="NCBI Taxonomy" id="912552"/>
    <lineage>
        <taxon>Bacteria</taxon>
        <taxon>Bacillati</taxon>
        <taxon>Actinomycetota</taxon>
        <taxon>Thermoleophilia</taxon>
        <taxon>Solirubrobacterales</taxon>
        <taxon>Conexibacteraceae</taxon>
        <taxon>Conexibacter</taxon>
    </lineage>
</organism>
<dbReference type="AlphaFoldDB" id="A0A840I9B4"/>
<evidence type="ECO:0000313" key="3">
    <source>
        <dbReference type="Proteomes" id="UP000585272"/>
    </source>
</evidence>
<dbReference type="PANTHER" id="PTHR39335">
    <property type="entry name" value="BLL4220 PROTEIN"/>
    <property type="match status" value="1"/>
</dbReference>
<gene>
    <name evidence="2" type="ORF">BDZ31_000478</name>
</gene>
<keyword evidence="2" id="KW-0449">Lipoprotein</keyword>
<evidence type="ECO:0000256" key="1">
    <source>
        <dbReference type="SAM" id="SignalP"/>
    </source>
</evidence>
<dbReference type="Pfam" id="PF03640">
    <property type="entry name" value="Lipoprotein_15"/>
    <property type="match status" value="2"/>
</dbReference>
<sequence>MRRLIILAAALAAAALIAAGCGSSGGSSTGGSTTGGGSSGAGTSSAASGGGSYGYGGAMTQSTTTRPASGGAAVVKTASTPLGTILVDGGGRTLYLFERDTTSTSTCDGACAAEWPPLTTSGRATAAGKASTARLGTTRRADGTTEVTYAGHPLYRYAGDAAPGDTHGQNIDAFGAEWYVLAPSGTAVTGHGS</sequence>
<name>A0A840I9B4_9ACTN</name>
<keyword evidence="3" id="KW-1185">Reference proteome</keyword>
<dbReference type="InterPro" id="IPR005297">
    <property type="entry name" value="Lipoprotein_repeat"/>
</dbReference>
<protein>
    <submittedName>
        <fullName evidence="2">Putative lipoprotein with Yx(FWY)xxD motif</fullName>
    </submittedName>
</protein>
<dbReference type="RefSeq" id="WP_183338610.1">
    <property type="nucleotide sequence ID" value="NZ_JACHNU010000001.1"/>
</dbReference>